<dbReference type="NCBIfam" id="TIGR02447">
    <property type="entry name" value="yiiD_Cterm"/>
    <property type="match status" value="1"/>
</dbReference>
<dbReference type="STRING" id="91604.ID47_00380"/>
<gene>
    <name evidence="2" type="ORF">ID47_00380</name>
</gene>
<protein>
    <recommendedName>
        <fullName evidence="1">Thioesterase putative domain-containing protein</fullName>
    </recommendedName>
</protein>
<name>A0A077AU65_9PROT</name>
<dbReference type="KEGG" id="paca:ID47_00380"/>
<keyword evidence="3" id="KW-1185">Reference proteome</keyword>
<proteinExistence type="predicted"/>
<dbReference type="InterPro" id="IPR029069">
    <property type="entry name" value="HotDog_dom_sf"/>
</dbReference>
<dbReference type="Pfam" id="PF09500">
    <property type="entry name" value="YiiD_C"/>
    <property type="match status" value="1"/>
</dbReference>
<reference evidence="2 3" key="1">
    <citation type="submission" date="2014-07" db="EMBL/GenBank/DDBJ databases">
        <title>Comparative genomic insights into amoeba endosymbionts belonging to the families of Holosporaceae and Candidatus Midichloriaceae within Rickettsiales.</title>
        <authorList>
            <person name="Wang Z."/>
            <person name="Wu M."/>
        </authorList>
    </citation>
    <scope>NUCLEOTIDE SEQUENCE [LARGE SCALE GENOMIC DNA]</scope>
    <source>
        <strain evidence="2">PRA3</strain>
    </source>
</reference>
<organism evidence="2 3">
    <name type="scientific">Candidatus Odyssella acanthamoebae</name>
    <dbReference type="NCBI Taxonomy" id="91604"/>
    <lineage>
        <taxon>Bacteria</taxon>
        <taxon>Pseudomonadati</taxon>
        <taxon>Pseudomonadota</taxon>
        <taxon>Alphaproteobacteria</taxon>
        <taxon>Holosporales</taxon>
        <taxon>Candidatus Paracaedibacteraceae</taxon>
        <taxon>Candidatus Odyssella</taxon>
    </lineage>
</organism>
<dbReference type="SUPFAM" id="SSF54637">
    <property type="entry name" value="Thioesterase/thiol ester dehydrase-isomerase"/>
    <property type="match status" value="1"/>
</dbReference>
<dbReference type="HOGENOM" id="CLU_112070_0_1_5"/>
<evidence type="ECO:0000259" key="1">
    <source>
        <dbReference type="Pfam" id="PF09500"/>
    </source>
</evidence>
<dbReference type="Gene3D" id="3.10.129.10">
    <property type="entry name" value="Hotdog Thioesterase"/>
    <property type="match status" value="1"/>
</dbReference>
<evidence type="ECO:0000313" key="3">
    <source>
        <dbReference type="Proteomes" id="UP000028926"/>
    </source>
</evidence>
<dbReference type="InterPro" id="IPR012660">
    <property type="entry name" value="YiiD_C"/>
</dbReference>
<dbReference type="EMBL" id="CP008941">
    <property type="protein sequence ID" value="AIK95549.1"/>
    <property type="molecule type" value="Genomic_DNA"/>
</dbReference>
<dbReference type="Proteomes" id="UP000028926">
    <property type="component" value="Chromosome"/>
</dbReference>
<dbReference type="RefSeq" id="WP_038462714.1">
    <property type="nucleotide sequence ID" value="NZ_CP008941.1"/>
</dbReference>
<accession>A0A077AU65</accession>
<dbReference type="OrthoDB" id="572024at2"/>
<evidence type="ECO:0000313" key="2">
    <source>
        <dbReference type="EMBL" id="AIK95549.1"/>
    </source>
</evidence>
<sequence length="151" mass="17216">MSNTLNQLQSYLYDHIPLSVALGVKVTQASCHKVVLTAPLEPNINHKQTAFGGSLHAVATLACWSLIYLNLKENSYLTEIVISKSEVKYSRPVTTDFTVECELDNQTDWLKFETMLHKKGIGRLRLNSKIYQADHLAVDYWGEFVASWRER</sequence>
<dbReference type="eggNOG" id="COG2050">
    <property type="taxonomic scope" value="Bacteria"/>
</dbReference>
<dbReference type="AlphaFoldDB" id="A0A077AU65"/>
<feature type="domain" description="Thioesterase putative" evidence="1">
    <location>
        <begin position="6"/>
        <end position="146"/>
    </location>
</feature>